<dbReference type="EMBL" id="AP026802">
    <property type="protein sequence ID" value="BDR58836.1"/>
    <property type="molecule type" value="Genomic_DNA"/>
</dbReference>
<feature type="transmembrane region" description="Helical" evidence="7">
    <location>
        <begin position="138"/>
        <end position="164"/>
    </location>
</feature>
<feature type="transmembrane region" description="Helical" evidence="7">
    <location>
        <begin position="48"/>
        <end position="69"/>
    </location>
</feature>
<keyword evidence="2" id="KW-0813">Transport</keyword>
<dbReference type="InterPro" id="IPR011701">
    <property type="entry name" value="MFS"/>
</dbReference>
<organism evidence="9 10">
    <name type="scientific">Xylocopilactobacillus apicola</name>
    <dbReference type="NCBI Taxonomy" id="2932184"/>
    <lineage>
        <taxon>Bacteria</taxon>
        <taxon>Bacillati</taxon>
        <taxon>Bacillota</taxon>
        <taxon>Bacilli</taxon>
        <taxon>Lactobacillales</taxon>
        <taxon>Lactobacillaceae</taxon>
        <taxon>Xylocopilactobacillus</taxon>
    </lineage>
</organism>
<evidence type="ECO:0000313" key="9">
    <source>
        <dbReference type="EMBL" id="BDR58836.1"/>
    </source>
</evidence>
<dbReference type="PANTHER" id="PTHR43414">
    <property type="entry name" value="MULTIDRUG RESISTANCE PROTEIN MDTG"/>
    <property type="match status" value="1"/>
</dbReference>
<keyword evidence="6 7" id="KW-0472">Membrane</keyword>
<keyword evidence="10" id="KW-1185">Reference proteome</keyword>
<dbReference type="GO" id="GO:0005886">
    <property type="term" value="C:plasma membrane"/>
    <property type="evidence" value="ECO:0007669"/>
    <property type="project" value="UniProtKB-SubCell"/>
</dbReference>
<feature type="transmembrane region" description="Helical" evidence="7">
    <location>
        <begin position="285"/>
        <end position="304"/>
    </location>
</feature>
<evidence type="ECO:0000313" key="10">
    <source>
        <dbReference type="Proteomes" id="UP001321861"/>
    </source>
</evidence>
<dbReference type="Gene3D" id="1.20.1250.20">
    <property type="entry name" value="MFS general substrate transporter like domains"/>
    <property type="match status" value="2"/>
</dbReference>
<feature type="transmembrane region" description="Helical" evidence="7">
    <location>
        <begin position="343"/>
        <end position="365"/>
    </location>
</feature>
<name>A0AAU9D249_9LACO</name>
<feature type="domain" description="Major facilitator superfamily (MFS) profile" evidence="8">
    <location>
        <begin position="10"/>
        <end position="397"/>
    </location>
</feature>
<dbReference type="RefSeq" id="WP_317634666.1">
    <property type="nucleotide sequence ID" value="NZ_AP026802.1"/>
</dbReference>
<evidence type="ECO:0000259" key="8">
    <source>
        <dbReference type="PROSITE" id="PS50850"/>
    </source>
</evidence>
<feature type="transmembrane region" description="Helical" evidence="7">
    <location>
        <begin position="371"/>
        <end position="391"/>
    </location>
</feature>
<dbReference type="Pfam" id="PF07690">
    <property type="entry name" value="MFS_1"/>
    <property type="match status" value="1"/>
</dbReference>
<feature type="transmembrane region" description="Helical" evidence="7">
    <location>
        <begin position="215"/>
        <end position="233"/>
    </location>
</feature>
<gene>
    <name evidence="9" type="ORF">XA3_12770</name>
</gene>
<keyword evidence="4 7" id="KW-0812">Transmembrane</keyword>
<protein>
    <submittedName>
        <fullName evidence="9">MFS transporter</fullName>
    </submittedName>
</protein>
<evidence type="ECO:0000256" key="7">
    <source>
        <dbReference type="SAM" id="Phobius"/>
    </source>
</evidence>
<dbReference type="InterPro" id="IPR036259">
    <property type="entry name" value="MFS_trans_sf"/>
</dbReference>
<evidence type="ECO:0000256" key="2">
    <source>
        <dbReference type="ARBA" id="ARBA00022448"/>
    </source>
</evidence>
<evidence type="ECO:0000256" key="1">
    <source>
        <dbReference type="ARBA" id="ARBA00004651"/>
    </source>
</evidence>
<keyword evidence="3" id="KW-1003">Cell membrane</keyword>
<dbReference type="AlphaFoldDB" id="A0AAU9D249"/>
<dbReference type="KEGG" id="xap:XA3_12770"/>
<accession>A0AAU9D249</accession>
<dbReference type="SUPFAM" id="SSF103473">
    <property type="entry name" value="MFS general substrate transporter"/>
    <property type="match status" value="2"/>
</dbReference>
<feature type="transmembrane region" description="Helical" evidence="7">
    <location>
        <begin position="170"/>
        <end position="188"/>
    </location>
</feature>
<evidence type="ECO:0000256" key="5">
    <source>
        <dbReference type="ARBA" id="ARBA00022989"/>
    </source>
</evidence>
<evidence type="ECO:0000256" key="4">
    <source>
        <dbReference type="ARBA" id="ARBA00022692"/>
    </source>
</evidence>
<dbReference type="PRINTS" id="PR01035">
    <property type="entry name" value="TCRTETA"/>
</dbReference>
<dbReference type="PROSITE" id="PS50850">
    <property type="entry name" value="MFS"/>
    <property type="match status" value="1"/>
</dbReference>
<proteinExistence type="predicted"/>
<keyword evidence="5 7" id="KW-1133">Transmembrane helix</keyword>
<sequence length="401" mass="43551">MTDESQSRRNLIFLTIGVFMVSMSLSEVTPFLSLYISSFGHYSKSALGFYSAVAYAASFFAMAISAPFWGKLADRSGRRLMLIRAALGMFIAFTLMGFATNIWEMIVLRLFQGFFGGYVSNANALIAANTPKKTVGRAMGIIVTGSTSGSFLGPLLGGVFASIFSLRDTFFVTGFGLFLVFLMTIFAIKEDFHPQEKETLPSAHVFFAQLPNRNLIFGLFITTMIIQMVNLSINPIVSLYVKELMNNQGKIALMAGIVSAAPGIATALTAPLFGRLGDRFGSEKMLISGFVFAFFVQLATSFVGSISLLILMRFLIGISDATMLPSVNSLLTRNSSQAQVSRIFAYNQSFMSIGAMVGPLLGSLISGVFDYRGIFAAGAVLVLINLVINLFTQKKIIKPQD</sequence>
<feature type="transmembrane region" description="Helical" evidence="7">
    <location>
        <begin position="253"/>
        <end position="273"/>
    </location>
</feature>
<dbReference type="GO" id="GO:0022857">
    <property type="term" value="F:transmembrane transporter activity"/>
    <property type="evidence" value="ECO:0007669"/>
    <property type="project" value="InterPro"/>
</dbReference>
<evidence type="ECO:0000256" key="3">
    <source>
        <dbReference type="ARBA" id="ARBA00022475"/>
    </source>
</evidence>
<dbReference type="InterPro" id="IPR001958">
    <property type="entry name" value="Tet-R_TetA/multi-R_MdtG-like"/>
</dbReference>
<reference evidence="9 10" key="1">
    <citation type="journal article" date="2023" name="Microbiol. Spectr.">
        <title>Symbiosis of Carpenter Bees with Uncharacterized Lactic Acid Bacteria Showing NAD Auxotrophy.</title>
        <authorList>
            <person name="Kawasaki S."/>
            <person name="Ozawa K."/>
            <person name="Mori T."/>
            <person name="Yamamoto A."/>
            <person name="Ito M."/>
            <person name="Ohkuma M."/>
            <person name="Sakamoto M."/>
            <person name="Matsutani M."/>
        </authorList>
    </citation>
    <scope>NUCLEOTIDE SEQUENCE [LARGE SCALE GENOMIC DNA]</scope>
    <source>
        <strain evidence="9 10">XA3</strain>
    </source>
</reference>
<feature type="transmembrane region" description="Helical" evidence="7">
    <location>
        <begin position="81"/>
        <end position="100"/>
    </location>
</feature>
<dbReference type="InterPro" id="IPR020846">
    <property type="entry name" value="MFS_dom"/>
</dbReference>
<dbReference type="PANTHER" id="PTHR43414:SF1">
    <property type="entry name" value="PEPTIDE PERMEASE"/>
    <property type="match status" value="1"/>
</dbReference>
<comment type="subcellular location">
    <subcellularLocation>
        <location evidence="1">Cell membrane</location>
        <topology evidence="1">Multi-pass membrane protein</topology>
    </subcellularLocation>
</comment>
<dbReference type="Proteomes" id="UP001321861">
    <property type="component" value="Chromosome"/>
</dbReference>
<evidence type="ECO:0000256" key="6">
    <source>
        <dbReference type="ARBA" id="ARBA00023136"/>
    </source>
</evidence>
<feature type="transmembrane region" description="Helical" evidence="7">
    <location>
        <begin position="12"/>
        <end position="36"/>
    </location>
</feature>